<evidence type="ECO:0000313" key="4">
    <source>
        <dbReference type="Proteomes" id="UP000191124"/>
    </source>
</evidence>
<evidence type="ECO:0000256" key="1">
    <source>
        <dbReference type="SAM" id="MobiDB-lite"/>
    </source>
</evidence>
<comment type="caution">
    <text evidence="3">The sequence shown here is derived from an EMBL/GenBank/DDBJ whole genome shotgun (WGS) entry which is preliminary data.</text>
</comment>
<feature type="compositionally biased region" description="Polar residues" evidence="1">
    <location>
        <begin position="49"/>
        <end position="66"/>
    </location>
</feature>
<feature type="region of interest" description="Disordered" evidence="1">
    <location>
        <begin position="87"/>
        <end position="112"/>
    </location>
</feature>
<organism evidence="3 4">
    <name type="scientific">Bacillus cereus</name>
    <dbReference type="NCBI Taxonomy" id="1396"/>
    <lineage>
        <taxon>Bacteria</taxon>
        <taxon>Bacillati</taxon>
        <taxon>Bacillota</taxon>
        <taxon>Bacilli</taxon>
        <taxon>Bacillales</taxon>
        <taxon>Bacillaceae</taxon>
        <taxon>Bacillus</taxon>
        <taxon>Bacillus cereus group</taxon>
    </lineage>
</organism>
<feature type="transmembrane region" description="Helical" evidence="2">
    <location>
        <begin position="12"/>
        <end position="32"/>
    </location>
</feature>
<name>A0A1S9UVA1_BACCE</name>
<dbReference type="RefSeq" id="WP_078180708.1">
    <property type="nucleotide sequence ID" value="NZ_MUAL01000018.1"/>
</dbReference>
<dbReference type="AlphaFoldDB" id="A0A1S9UVA1"/>
<proteinExistence type="predicted"/>
<keyword evidence="2" id="KW-0472">Membrane</keyword>
<dbReference type="Proteomes" id="UP000191124">
    <property type="component" value="Unassembled WGS sequence"/>
</dbReference>
<reference evidence="3 4" key="1">
    <citation type="submission" date="2017-01" db="EMBL/GenBank/DDBJ databases">
        <title>Bacillus cereus isolates.</title>
        <authorList>
            <person name="Beno S.M."/>
        </authorList>
    </citation>
    <scope>NUCLEOTIDE SEQUENCE [LARGE SCALE GENOMIC DNA]</scope>
    <source>
        <strain evidence="3 4">FSL M7-1219</strain>
    </source>
</reference>
<keyword evidence="2" id="KW-0812">Transmembrane</keyword>
<feature type="region of interest" description="Disordered" evidence="1">
    <location>
        <begin position="43"/>
        <end position="69"/>
    </location>
</feature>
<evidence type="ECO:0000313" key="3">
    <source>
        <dbReference type="EMBL" id="OOR26145.1"/>
    </source>
</evidence>
<protein>
    <submittedName>
        <fullName evidence="3">Uncharacterized protein</fullName>
    </submittedName>
</protein>
<keyword evidence="2" id="KW-1133">Transmembrane helix</keyword>
<gene>
    <name evidence="3" type="ORF">BW892_12640</name>
</gene>
<evidence type="ECO:0000256" key="2">
    <source>
        <dbReference type="SAM" id="Phobius"/>
    </source>
</evidence>
<sequence length="112" mass="12597">MEEIIDLSLIFFFFLLIVFIVCFTLQVFMKIFGRKKKHKKSIEKELKNHSSTQEIGNQNDPGTNANDAEASWMNAVTTTAFITASMKSAQDHSEGNNHDSNSANHDNADSQD</sequence>
<dbReference type="EMBL" id="MUAL01000018">
    <property type="protein sequence ID" value="OOR26145.1"/>
    <property type="molecule type" value="Genomic_DNA"/>
</dbReference>
<accession>A0A1S9UVA1</accession>